<dbReference type="AlphaFoldDB" id="B6GDH9"/>
<dbReference type="Proteomes" id="UP000003560">
    <property type="component" value="Unassembled WGS sequence"/>
</dbReference>
<organism evidence="1 2">
    <name type="scientific">Collinsella stercoris DSM 13279</name>
    <dbReference type="NCBI Taxonomy" id="445975"/>
    <lineage>
        <taxon>Bacteria</taxon>
        <taxon>Bacillati</taxon>
        <taxon>Actinomycetota</taxon>
        <taxon>Coriobacteriia</taxon>
        <taxon>Coriobacteriales</taxon>
        <taxon>Coriobacteriaceae</taxon>
        <taxon>Collinsella</taxon>
    </lineage>
</organism>
<comment type="caution">
    <text evidence="1">The sequence shown here is derived from an EMBL/GenBank/DDBJ whole genome shotgun (WGS) entry which is preliminary data.</text>
</comment>
<dbReference type="RefSeq" id="WP_006721788.1">
    <property type="nucleotide sequence ID" value="NZ_CP085935.1"/>
</dbReference>
<sequence>MAEMNIERFITSCFKECVEDNAAAVADNSAQAGKRAVKLLRQKSAERTGAYKKGWKATVTTDETGAECTVHNRVYQLTHLLENGHKIKNQTGKTYGKVPGDGVIREVADQVAAEFAQMGGDGR</sequence>
<dbReference type="STRING" id="445975.COLSTE_02159"/>
<evidence type="ECO:0000313" key="2">
    <source>
        <dbReference type="Proteomes" id="UP000003560"/>
    </source>
</evidence>
<dbReference type="OrthoDB" id="1696709at2"/>
<keyword evidence="2" id="KW-1185">Reference proteome</keyword>
<name>B6GDH9_9ACTN</name>
<accession>B6GDH9</accession>
<dbReference type="HOGENOM" id="CLU_159915_0_0_11"/>
<evidence type="ECO:0008006" key="3">
    <source>
        <dbReference type="Google" id="ProtNLM"/>
    </source>
</evidence>
<proteinExistence type="predicted"/>
<reference evidence="1 2" key="2">
    <citation type="submission" date="2008-10" db="EMBL/GenBank/DDBJ databases">
        <authorList>
            <person name="Fulton L."/>
            <person name="Clifton S."/>
            <person name="Fulton B."/>
            <person name="Xu J."/>
            <person name="Minx P."/>
            <person name="Pepin K.H."/>
            <person name="Johnson M."/>
            <person name="Thiruvilangam P."/>
            <person name="Bhonagiri V."/>
            <person name="Nash W.E."/>
            <person name="Mardis E.R."/>
            <person name="Wilson R.K."/>
        </authorList>
    </citation>
    <scope>NUCLEOTIDE SEQUENCE [LARGE SCALE GENOMIC DNA]</scope>
    <source>
        <strain evidence="1 2">DSM 13279</strain>
    </source>
</reference>
<dbReference type="EMBL" id="ABXJ01000128">
    <property type="protein sequence ID" value="EEA89618.1"/>
    <property type="molecule type" value="Genomic_DNA"/>
</dbReference>
<dbReference type="GeneID" id="98002240"/>
<protein>
    <recommendedName>
        <fullName evidence="3">HK97 gp10 family phage protein</fullName>
    </recommendedName>
</protein>
<gene>
    <name evidence="1" type="ORF">COLSTE_02159</name>
</gene>
<evidence type="ECO:0000313" key="1">
    <source>
        <dbReference type="EMBL" id="EEA89618.1"/>
    </source>
</evidence>
<reference evidence="1 2" key="1">
    <citation type="submission" date="2008-10" db="EMBL/GenBank/DDBJ databases">
        <title>Draft genome sequence of Collinsella stercoris (DSM 13279).</title>
        <authorList>
            <person name="Sudarsanam P."/>
            <person name="Ley R."/>
            <person name="Guruge J."/>
            <person name="Turnbaugh P.J."/>
            <person name="Mahowald M."/>
            <person name="Liep D."/>
            <person name="Gordon J."/>
        </authorList>
    </citation>
    <scope>NUCLEOTIDE SEQUENCE [LARGE SCALE GENOMIC DNA]</scope>
    <source>
        <strain evidence="1 2">DSM 13279</strain>
    </source>
</reference>